<dbReference type="EMBL" id="JAPCID010000016">
    <property type="protein sequence ID" value="MDA0138525.1"/>
    <property type="molecule type" value="Genomic_DNA"/>
</dbReference>
<protein>
    <submittedName>
        <fullName evidence="2">Uncharacterized protein</fullName>
    </submittedName>
</protein>
<organism evidence="2 3">
    <name type="scientific">Solirubrobacter deserti</name>
    <dbReference type="NCBI Taxonomy" id="2282478"/>
    <lineage>
        <taxon>Bacteria</taxon>
        <taxon>Bacillati</taxon>
        <taxon>Actinomycetota</taxon>
        <taxon>Thermoleophilia</taxon>
        <taxon>Solirubrobacterales</taxon>
        <taxon>Solirubrobacteraceae</taxon>
        <taxon>Solirubrobacter</taxon>
    </lineage>
</organism>
<gene>
    <name evidence="2" type="ORF">OJ962_13565</name>
</gene>
<name>A0ABT4RIZ8_9ACTN</name>
<feature type="signal peptide" evidence="1">
    <location>
        <begin position="1"/>
        <end position="23"/>
    </location>
</feature>
<feature type="chain" id="PRO_5045250684" evidence="1">
    <location>
        <begin position="24"/>
        <end position="171"/>
    </location>
</feature>
<dbReference type="RefSeq" id="WP_202958533.1">
    <property type="nucleotide sequence ID" value="NZ_JAPCID010000016.1"/>
</dbReference>
<comment type="caution">
    <text evidence="2">The sequence shown here is derived from an EMBL/GenBank/DDBJ whole genome shotgun (WGS) entry which is preliminary data.</text>
</comment>
<evidence type="ECO:0000256" key="1">
    <source>
        <dbReference type="SAM" id="SignalP"/>
    </source>
</evidence>
<dbReference type="Proteomes" id="UP001147700">
    <property type="component" value="Unassembled WGS sequence"/>
</dbReference>
<proteinExistence type="predicted"/>
<reference evidence="2" key="1">
    <citation type="submission" date="2022-10" db="EMBL/GenBank/DDBJ databases">
        <title>The WGS of Solirubrobacter sp. CPCC 204708.</title>
        <authorList>
            <person name="Jiang Z."/>
        </authorList>
    </citation>
    <scope>NUCLEOTIDE SEQUENCE</scope>
    <source>
        <strain evidence="2">CPCC 204708</strain>
    </source>
</reference>
<evidence type="ECO:0000313" key="2">
    <source>
        <dbReference type="EMBL" id="MDA0138525.1"/>
    </source>
</evidence>
<accession>A0ABT4RIZ8</accession>
<evidence type="ECO:0000313" key="3">
    <source>
        <dbReference type="Proteomes" id="UP001147700"/>
    </source>
</evidence>
<keyword evidence="3" id="KW-1185">Reference proteome</keyword>
<sequence length="171" mass="17958">MQRMWVIVLVLAGFAVLAAPASARVIDVPDALNPALGDARDAGIVVLFPSRVNLDIDGDTEVFAEGEGNRRQGTYSLSLSGAEDCGGANACFLAEFSGRKGAPLGYRSTNVSLALGLKGYYQKESCGGSCSPPSISWVQKGVRYELQAKALGGRSAFVKMANSAIRAGNRR</sequence>
<keyword evidence="1" id="KW-0732">Signal</keyword>